<proteinExistence type="predicted"/>
<evidence type="ECO:0000256" key="1">
    <source>
        <dbReference type="SAM" id="MobiDB-lite"/>
    </source>
</evidence>
<dbReference type="EMBL" id="JXTB01000037">
    <property type="protein sequence ID" value="PON72857.1"/>
    <property type="molecule type" value="Genomic_DNA"/>
</dbReference>
<sequence length="108" mass="12904">MSGRGRFQLREVRAEDEKYYRDTFGDEDDQDSIVGNRRYGGQFRGDRNREDNSLGSIKMKIPFFQGKNDPEAYLEWEKKVELVFDYHNYSKIKKVKLVTIEFFDYAIV</sequence>
<keyword evidence="3" id="KW-1185">Reference proteome</keyword>
<evidence type="ECO:0000313" key="3">
    <source>
        <dbReference type="Proteomes" id="UP000237105"/>
    </source>
</evidence>
<reference evidence="3" key="1">
    <citation type="submission" date="2016-06" db="EMBL/GenBank/DDBJ databases">
        <title>Parallel loss of symbiosis genes in relatives of nitrogen-fixing non-legume Parasponia.</title>
        <authorList>
            <person name="Van Velzen R."/>
            <person name="Holmer R."/>
            <person name="Bu F."/>
            <person name="Rutten L."/>
            <person name="Van Zeijl A."/>
            <person name="Liu W."/>
            <person name="Santuari L."/>
            <person name="Cao Q."/>
            <person name="Sharma T."/>
            <person name="Shen D."/>
            <person name="Roswanjaya Y."/>
            <person name="Wardhani T."/>
            <person name="Kalhor M.S."/>
            <person name="Jansen J."/>
            <person name="Van den Hoogen J."/>
            <person name="Gungor B."/>
            <person name="Hartog M."/>
            <person name="Hontelez J."/>
            <person name="Verver J."/>
            <person name="Yang W.-C."/>
            <person name="Schijlen E."/>
            <person name="Repin R."/>
            <person name="Schilthuizen M."/>
            <person name="Schranz E."/>
            <person name="Heidstra R."/>
            <person name="Miyata K."/>
            <person name="Fedorova E."/>
            <person name="Kohlen W."/>
            <person name="Bisseling T."/>
            <person name="Smit S."/>
            <person name="Geurts R."/>
        </authorList>
    </citation>
    <scope>NUCLEOTIDE SEQUENCE [LARGE SCALE GENOMIC DNA]</scope>
    <source>
        <strain evidence="3">cv. WU1-14</strain>
    </source>
</reference>
<comment type="caution">
    <text evidence="2">The sequence shown here is derived from an EMBL/GenBank/DDBJ whole genome shotgun (WGS) entry which is preliminary data.</text>
</comment>
<accession>A0A2P5DHS9</accession>
<protein>
    <submittedName>
        <fullName evidence="2">Uncharacterized protein</fullName>
    </submittedName>
</protein>
<dbReference type="AlphaFoldDB" id="A0A2P5DHS9"/>
<dbReference type="OrthoDB" id="1166507at2759"/>
<gene>
    <name evidence="2" type="ORF">PanWU01x14_063260</name>
</gene>
<name>A0A2P5DHS9_PARAD</name>
<organism evidence="2 3">
    <name type="scientific">Parasponia andersonii</name>
    <name type="common">Sponia andersonii</name>
    <dbReference type="NCBI Taxonomy" id="3476"/>
    <lineage>
        <taxon>Eukaryota</taxon>
        <taxon>Viridiplantae</taxon>
        <taxon>Streptophyta</taxon>
        <taxon>Embryophyta</taxon>
        <taxon>Tracheophyta</taxon>
        <taxon>Spermatophyta</taxon>
        <taxon>Magnoliopsida</taxon>
        <taxon>eudicotyledons</taxon>
        <taxon>Gunneridae</taxon>
        <taxon>Pentapetalae</taxon>
        <taxon>rosids</taxon>
        <taxon>fabids</taxon>
        <taxon>Rosales</taxon>
        <taxon>Cannabaceae</taxon>
        <taxon>Parasponia</taxon>
    </lineage>
</organism>
<dbReference type="Proteomes" id="UP000237105">
    <property type="component" value="Unassembled WGS sequence"/>
</dbReference>
<evidence type="ECO:0000313" key="2">
    <source>
        <dbReference type="EMBL" id="PON72857.1"/>
    </source>
</evidence>
<feature type="region of interest" description="Disordered" evidence="1">
    <location>
        <begin position="23"/>
        <end position="51"/>
    </location>
</feature>